<evidence type="ECO:0000313" key="3">
    <source>
        <dbReference type="Proteomes" id="UP001154078"/>
    </source>
</evidence>
<dbReference type="InterPro" id="IPR016024">
    <property type="entry name" value="ARM-type_fold"/>
</dbReference>
<dbReference type="GO" id="GO:0097730">
    <property type="term" value="C:non-motile cilium"/>
    <property type="evidence" value="ECO:0007669"/>
    <property type="project" value="TreeGrafter"/>
</dbReference>
<proteinExistence type="predicted"/>
<gene>
    <name evidence="2" type="ORF">MELIAE_LOCUS8722</name>
</gene>
<feature type="domain" description="Cilia- and flagella-associated protein 69 ARM repeats" evidence="1">
    <location>
        <begin position="32"/>
        <end position="248"/>
    </location>
</feature>
<evidence type="ECO:0000313" key="2">
    <source>
        <dbReference type="EMBL" id="CAH0558197.1"/>
    </source>
</evidence>
<dbReference type="EMBL" id="OV121136">
    <property type="protein sequence ID" value="CAH0558197.1"/>
    <property type="molecule type" value="Genomic_DNA"/>
</dbReference>
<dbReference type="PANTHER" id="PTHR14716">
    <property type="entry name" value="CILIA- AND FLAGELLA-ASSOCIATED PROTEIN 69"/>
    <property type="match status" value="1"/>
</dbReference>
<sequence length="417" mass="48443">MLTQDDMYILEHAFYFISTILHKSTDIIPASLDLCLKYLQRYLEPLPRDHIHDPKVQISAVGLIWVNIELGDGIKKIINTGLVYVMLDILNKTVFPVKIVILGALVDLCDTGACIPHLITWRKHGKKLLPLLMEIFREESLKLGVKTGPNGEIDDLNYPIMGSQQKLEISCNCEDRKITNPSISDMHGSCRPKIYALIQLIEKHHNDITTISNETYRLYNEELSTEDQITMIVADNYLDLKIAEAWQELEMELSKKFKCFYPDKFLIQTINERNKKWILQLQIAQKECLRRKKEKEIMEEFNFYQELKDCHLQPALQAIKEIKRQARTTERMFRLSGKLTQKYEVKKTETPLPEPSSYHATYMKNINVNPVFGHEISINSKIKHEIPCVRPVSPCQCIDRNLYLDCDDVLSENSEKC</sequence>
<dbReference type="InterPro" id="IPR048733">
    <property type="entry name" value="CFA69_ARM_dom"/>
</dbReference>
<dbReference type="PANTHER" id="PTHR14716:SF0">
    <property type="entry name" value="CILIA- AND FLAGELLA-ASSOCIATED PROTEIN 69"/>
    <property type="match status" value="1"/>
</dbReference>
<dbReference type="GO" id="GO:0097225">
    <property type="term" value="C:sperm midpiece"/>
    <property type="evidence" value="ECO:0007669"/>
    <property type="project" value="TreeGrafter"/>
</dbReference>
<accession>A0A9P0BBF5</accession>
<dbReference type="OrthoDB" id="191673at2759"/>
<keyword evidence="3" id="KW-1185">Reference proteome</keyword>
<dbReference type="Proteomes" id="UP001154078">
    <property type="component" value="Chromosome 5"/>
</dbReference>
<dbReference type="SUPFAM" id="SSF48371">
    <property type="entry name" value="ARM repeat"/>
    <property type="match status" value="1"/>
</dbReference>
<evidence type="ECO:0000259" key="1">
    <source>
        <dbReference type="Pfam" id="PF21049"/>
    </source>
</evidence>
<dbReference type="AlphaFoldDB" id="A0A9P0BBF5"/>
<reference evidence="2" key="1">
    <citation type="submission" date="2021-12" db="EMBL/GenBank/DDBJ databases">
        <authorList>
            <person name="King R."/>
        </authorList>
    </citation>
    <scope>NUCLEOTIDE SEQUENCE</scope>
</reference>
<name>A0A9P0BBF5_BRAAE</name>
<dbReference type="GO" id="GO:1902093">
    <property type="term" value="P:positive regulation of flagellated sperm motility"/>
    <property type="evidence" value="ECO:0007669"/>
    <property type="project" value="TreeGrafter"/>
</dbReference>
<organism evidence="2 3">
    <name type="scientific">Brassicogethes aeneus</name>
    <name type="common">Rape pollen beetle</name>
    <name type="synonym">Meligethes aeneus</name>
    <dbReference type="NCBI Taxonomy" id="1431903"/>
    <lineage>
        <taxon>Eukaryota</taxon>
        <taxon>Metazoa</taxon>
        <taxon>Ecdysozoa</taxon>
        <taxon>Arthropoda</taxon>
        <taxon>Hexapoda</taxon>
        <taxon>Insecta</taxon>
        <taxon>Pterygota</taxon>
        <taxon>Neoptera</taxon>
        <taxon>Endopterygota</taxon>
        <taxon>Coleoptera</taxon>
        <taxon>Polyphaga</taxon>
        <taxon>Cucujiformia</taxon>
        <taxon>Nitidulidae</taxon>
        <taxon>Meligethinae</taxon>
        <taxon>Brassicogethes</taxon>
    </lineage>
</organism>
<dbReference type="InterPro" id="IPR048732">
    <property type="entry name" value="CFA69"/>
</dbReference>
<protein>
    <recommendedName>
        <fullName evidence="1">Cilia- and flagella-associated protein 69 ARM repeats domain-containing protein</fullName>
    </recommendedName>
</protein>
<dbReference type="Pfam" id="PF21049">
    <property type="entry name" value="CFA69_ARM_rpt"/>
    <property type="match status" value="1"/>
</dbReference>